<protein>
    <submittedName>
        <fullName evidence="5">Type II secretion system protein GspE</fullName>
    </submittedName>
</protein>
<dbReference type="GO" id="GO:0005886">
    <property type="term" value="C:plasma membrane"/>
    <property type="evidence" value="ECO:0007669"/>
    <property type="project" value="TreeGrafter"/>
</dbReference>
<dbReference type="PROSITE" id="PS00662">
    <property type="entry name" value="T2SP_E"/>
    <property type="match status" value="1"/>
</dbReference>
<dbReference type="CDD" id="cd01129">
    <property type="entry name" value="PulE-GspE-like"/>
    <property type="match status" value="1"/>
</dbReference>
<dbReference type="SMART" id="SM00382">
    <property type="entry name" value="AAA"/>
    <property type="match status" value="1"/>
</dbReference>
<evidence type="ECO:0000256" key="3">
    <source>
        <dbReference type="ARBA" id="ARBA00022840"/>
    </source>
</evidence>
<comment type="caution">
    <text evidence="5">The sequence shown here is derived from an EMBL/GenBank/DDBJ whole genome shotgun (WGS) entry which is preliminary data.</text>
</comment>
<dbReference type="InterPro" id="IPR037257">
    <property type="entry name" value="T2SS_E_N_sf"/>
</dbReference>
<dbReference type="InterPro" id="IPR001482">
    <property type="entry name" value="T2SS/T4SS_dom"/>
</dbReference>
<organism evidence="5 6">
    <name type="scientific">Eiseniibacteriota bacterium</name>
    <dbReference type="NCBI Taxonomy" id="2212470"/>
    <lineage>
        <taxon>Bacteria</taxon>
        <taxon>Candidatus Eiseniibacteriota</taxon>
    </lineage>
</organism>
<accession>A0A538S6D6</accession>
<dbReference type="AlphaFoldDB" id="A0A538S6D6"/>
<dbReference type="InterPro" id="IPR007831">
    <property type="entry name" value="T2SS_GspE_N"/>
</dbReference>
<dbReference type="FunFam" id="3.30.450.90:FF:000001">
    <property type="entry name" value="Type II secretion system ATPase GspE"/>
    <property type="match status" value="1"/>
</dbReference>
<dbReference type="Gene3D" id="3.30.300.160">
    <property type="entry name" value="Type II secretion system, protein E, N-terminal domain"/>
    <property type="match status" value="1"/>
</dbReference>
<dbReference type="Pfam" id="PF05157">
    <property type="entry name" value="MshEN"/>
    <property type="match status" value="1"/>
</dbReference>
<dbReference type="GO" id="GO:0016887">
    <property type="term" value="F:ATP hydrolysis activity"/>
    <property type="evidence" value="ECO:0007669"/>
    <property type="project" value="TreeGrafter"/>
</dbReference>
<feature type="non-terminal residue" evidence="5">
    <location>
        <position position="442"/>
    </location>
</feature>
<name>A0A538S6D6_UNCEI</name>
<feature type="domain" description="Bacterial type II secretion system protein E" evidence="4">
    <location>
        <begin position="399"/>
        <end position="413"/>
    </location>
</feature>
<dbReference type="SUPFAM" id="SSF160246">
    <property type="entry name" value="EspE N-terminal domain-like"/>
    <property type="match status" value="1"/>
</dbReference>
<evidence type="ECO:0000259" key="4">
    <source>
        <dbReference type="PROSITE" id="PS00662"/>
    </source>
</evidence>
<dbReference type="Gene3D" id="3.30.450.90">
    <property type="match status" value="1"/>
</dbReference>
<evidence type="ECO:0000256" key="1">
    <source>
        <dbReference type="ARBA" id="ARBA00006611"/>
    </source>
</evidence>
<evidence type="ECO:0000256" key="2">
    <source>
        <dbReference type="ARBA" id="ARBA00022741"/>
    </source>
</evidence>
<dbReference type="GO" id="GO:0005524">
    <property type="term" value="F:ATP binding"/>
    <property type="evidence" value="ECO:0007669"/>
    <property type="project" value="UniProtKB-KW"/>
</dbReference>
<dbReference type="PANTHER" id="PTHR30258">
    <property type="entry name" value="TYPE II SECRETION SYSTEM PROTEIN GSPE-RELATED"/>
    <property type="match status" value="1"/>
</dbReference>
<dbReference type="PANTHER" id="PTHR30258:SF1">
    <property type="entry name" value="PROTEIN TRANSPORT PROTEIN HOFB HOMOLOG"/>
    <property type="match status" value="1"/>
</dbReference>
<dbReference type="InterPro" id="IPR003593">
    <property type="entry name" value="AAA+_ATPase"/>
</dbReference>
<evidence type="ECO:0000313" key="6">
    <source>
        <dbReference type="Proteomes" id="UP000320184"/>
    </source>
</evidence>
<proteinExistence type="inferred from homology"/>
<dbReference type="SUPFAM" id="SSF52540">
    <property type="entry name" value="P-loop containing nucleoside triphosphate hydrolases"/>
    <property type="match status" value="1"/>
</dbReference>
<dbReference type="Proteomes" id="UP000320184">
    <property type="component" value="Unassembled WGS sequence"/>
</dbReference>
<keyword evidence="3" id="KW-0067">ATP-binding</keyword>
<dbReference type="Gene3D" id="3.40.50.300">
    <property type="entry name" value="P-loop containing nucleotide triphosphate hydrolases"/>
    <property type="match status" value="1"/>
</dbReference>
<dbReference type="Gene3D" id="1.10.40.70">
    <property type="match status" value="1"/>
</dbReference>
<evidence type="ECO:0000313" key="5">
    <source>
        <dbReference type="EMBL" id="TMQ46949.1"/>
    </source>
</evidence>
<comment type="similarity">
    <text evidence="1">Belongs to the GSP E family.</text>
</comment>
<reference evidence="5 6" key="1">
    <citation type="journal article" date="2019" name="Nat. Microbiol.">
        <title>Mediterranean grassland soil C-N compound turnover is dependent on rainfall and depth, and is mediated by genomically divergent microorganisms.</title>
        <authorList>
            <person name="Diamond S."/>
            <person name="Andeer P.F."/>
            <person name="Li Z."/>
            <person name="Crits-Christoph A."/>
            <person name="Burstein D."/>
            <person name="Anantharaman K."/>
            <person name="Lane K.R."/>
            <person name="Thomas B.C."/>
            <person name="Pan C."/>
            <person name="Northen T.R."/>
            <person name="Banfield J.F."/>
        </authorList>
    </citation>
    <scope>NUCLEOTIDE SEQUENCE [LARGE SCALE GENOMIC DNA]</scope>
    <source>
        <strain evidence="5">WS_3</strain>
    </source>
</reference>
<keyword evidence="2" id="KW-0547">Nucleotide-binding</keyword>
<sequence length="442" mass="48770">MSSFPLESDLSPRSFRLSTRRFGELLVDSGRVSSEDLNRALTSRQDARERLGQTLVRLGILDEGDVVQFLGRQFSLPVADAEQLSKADPRAVELIPEHLARQANLLALKRDGDTLEVAIGDPLDVVSLDYLRALTGCTLRISVAQPSQVREAVEEFYQEIRASEKVGEILDKIDLSAAPEVEPDVDLAALRQQVEDAPVVRLVNLMLAEAIDARASDIHVEPLRDRMMVRFRIDGVLHEVMKPPKNLQMAIVSRIKVLADLDIAVRLLPQDGRLTVHLPDHEVDIRVSTLPTAFGEKVVLRLFDKHAFARDIGNLGLEGTGLESFRRAIHQPYGMILISGPTGSGKTTTLYSALNEIKSVHRNLLTVEDPIEYHIEGVNQVHANQKVGMSFARALRSILRQDPDVIMVGEIRDAETADIAVKSALTGHLVFSTVHANDAPGT</sequence>
<dbReference type="Pfam" id="PF00437">
    <property type="entry name" value="T2SSE"/>
    <property type="match status" value="1"/>
</dbReference>
<dbReference type="InterPro" id="IPR027417">
    <property type="entry name" value="P-loop_NTPase"/>
</dbReference>
<gene>
    <name evidence="5" type="ORF">E6K73_14415</name>
</gene>
<dbReference type="EMBL" id="VBOT01000213">
    <property type="protein sequence ID" value="TMQ46949.1"/>
    <property type="molecule type" value="Genomic_DNA"/>
</dbReference>